<evidence type="ECO:0000313" key="2">
    <source>
        <dbReference type="EMBL" id="RNA39798.1"/>
    </source>
</evidence>
<comment type="caution">
    <text evidence="2">The sequence shown here is derived from an EMBL/GenBank/DDBJ whole genome shotgun (WGS) entry which is preliminary data.</text>
</comment>
<gene>
    <name evidence="2" type="ORF">BpHYR1_034394</name>
</gene>
<dbReference type="Proteomes" id="UP000276133">
    <property type="component" value="Unassembled WGS sequence"/>
</dbReference>
<dbReference type="EMBL" id="REGN01000703">
    <property type="protein sequence ID" value="RNA39798.1"/>
    <property type="molecule type" value="Genomic_DNA"/>
</dbReference>
<keyword evidence="1" id="KW-0472">Membrane</keyword>
<feature type="transmembrane region" description="Helical" evidence="1">
    <location>
        <begin position="98"/>
        <end position="123"/>
    </location>
</feature>
<organism evidence="2 3">
    <name type="scientific">Brachionus plicatilis</name>
    <name type="common">Marine rotifer</name>
    <name type="synonym">Brachionus muelleri</name>
    <dbReference type="NCBI Taxonomy" id="10195"/>
    <lineage>
        <taxon>Eukaryota</taxon>
        <taxon>Metazoa</taxon>
        <taxon>Spiralia</taxon>
        <taxon>Gnathifera</taxon>
        <taxon>Rotifera</taxon>
        <taxon>Eurotatoria</taxon>
        <taxon>Monogononta</taxon>
        <taxon>Pseudotrocha</taxon>
        <taxon>Ploima</taxon>
        <taxon>Brachionidae</taxon>
        <taxon>Brachionus</taxon>
    </lineage>
</organism>
<evidence type="ECO:0000256" key="1">
    <source>
        <dbReference type="SAM" id="Phobius"/>
    </source>
</evidence>
<proteinExistence type="predicted"/>
<name>A0A3M7SW28_BRAPC</name>
<sequence>MYEFILITFETIKKFKYISVNCEKYFFYFLSNKNSGRHFISPQMAPYFLITYYVGPDLNFADSISREWEVSDSGTNPTKNINYREPFLFPINKMKFKLLLHGFDGTSFIKITFLIIFNFTLFLGNKVKVYDIDTFEMKIH</sequence>
<keyword evidence="3" id="KW-1185">Reference proteome</keyword>
<protein>
    <submittedName>
        <fullName evidence="2">Uncharacterized protein</fullName>
    </submittedName>
</protein>
<evidence type="ECO:0000313" key="3">
    <source>
        <dbReference type="Proteomes" id="UP000276133"/>
    </source>
</evidence>
<reference evidence="2 3" key="1">
    <citation type="journal article" date="2018" name="Sci. Rep.">
        <title>Genomic signatures of local adaptation to the degree of environmental predictability in rotifers.</title>
        <authorList>
            <person name="Franch-Gras L."/>
            <person name="Hahn C."/>
            <person name="Garcia-Roger E.M."/>
            <person name="Carmona M.J."/>
            <person name="Serra M."/>
            <person name="Gomez A."/>
        </authorList>
    </citation>
    <scope>NUCLEOTIDE SEQUENCE [LARGE SCALE GENOMIC DNA]</scope>
    <source>
        <strain evidence="2">HYR1</strain>
    </source>
</reference>
<keyword evidence="1" id="KW-1133">Transmembrane helix</keyword>
<dbReference type="AlphaFoldDB" id="A0A3M7SW28"/>
<keyword evidence="1" id="KW-0812">Transmembrane</keyword>
<accession>A0A3M7SW28</accession>